<feature type="repeat" description="TPR" evidence="1">
    <location>
        <begin position="92"/>
        <end position="125"/>
    </location>
</feature>
<sequence length="615" mass="71699">MFFLFRLLSIASISAKDTTVIDQEKRVQDSILIHLKQKQEQARQLNHKDSIIKSDLSLLRFYTYNQSKNTDTDELFDLLEYCTDNDNINCRIEVYAMLAWQMQKNDQYSQALEYYNTAINLSNATEKEPFKWHILINQGTLFNELLEPEIARENFKTSFKYIKPNEEYRMAISLLNISSTFEKTNPDSMAYFSNQAIRILEKKPDRNSSLEIAANNVAYGYIKQNKLKEASRIIDKYIDLNNITDSKKEQFGSFFFNTVGELNYKLGHLDKAIDYYKKSISYTENAYPPSNIMSLNDLAEIYEIKGELKKAIHYLRAKENYLKKFNEHNLKKEIARSEYNKILTEKNELITNLEKKNQKTNKQVYNSKILALSSGVITIICILFFLTIYQKSRLKISQLNEEISLVRLKSLRSIMNPHFLFNSFNTLQSYILQKDKFEASEHMRELSQLIRKILSNSDSLYISFKEELEIIKTYITLENKRFEDQFELNLTIDENLIELNPKIPSMIIQPHLENAVIHGLSSKNKKILKLSFQKKKNSIQCIIEDNGIGRKKSAKLNKKSKKSTNLSIASGNTAERIKLLRKVGYKKTSMKITDLLDDNKKSRGTRVTVNLPIIN</sequence>
<evidence type="ECO:0000256" key="2">
    <source>
        <dbReference type="SAM" id="Coils"/>
    </source>
</evidence>
<dbReference type="AlphaFoldDB" id="A0A023BRX1"/>
<dbReference type="Pfam" id="PF06580">
    <property type="entry name" value="His_kinase"/>
    <property type="match status" value="1"/>
</dbReference>
<dbReference type="SUPFAM" id="SSF55874">
    <property type="entry name" value="ATPase domain of HSP90 chaperone/DNA topoisomerase II/histidine kinase"/>
    <property type="match status" value="1"/>
</dbReference>
<dbReference type="SUPFAM" id="SSF48452">
    <property type="entry name" value="TPR-like"/>
    <property type="match status" value="1"/>
</dbReference>
<name>A0A023BRX1_9FLAO</name>
<comment type="caution">
    <text evidence="5">The sequence shown here is derived from an EMBL/GenBank/DDBJ whole genome shotgun (WGS) entry which is preliminary data.</text>
</comment>
<dbReference type="GO" id="GO:0016020">
    <property type="term" value="C:membrane"/>
    <property type="evidence" value="ECO:0007669"/>
    <property type="project" value="InterPro"/>
</dbReference>
<dbReference type="InterPro" id="IPR050640">
    <property type="entry name" value="Bact_2-comp_sensor_kinase"/>
</dbReference>
<feature type="transmembrane region" description="Helical" evidence="3">
    <location>
        <begin position="369"/>
        <end position="389"/>
    </location>
</feature>
<dbReference type="eggNOG" id="COG2972">
    <property type="taxonomic scope" value="Bacteria"/>
</dbReference>
<feature type="coiled-coil region" evidence="2">
    <location>
        <begin position="336"/>
        <end position="363"/>
    </location>
</feature>
<protein>
    <recommendedName>
        <fullName evidence="4">Signal transduction histidine kinase internal region domain-containing protein</fullName>
    </recommendedName>
</protein>
<dbReference type="InterPro" id="IPR019734">
    <property type="entry name" value="TPR_rpt"/>
</dbReference>
<keyword evidence="3" id="KW-0812">Transmembrane</keyword>
<evidence type="ECO:0000256" key="1">
    <source>
        <dbReference type="PROSITE-ProRule" id="PRU00339"/>
    </source>
</evidence>
<dbReference type="STRING" id="1317122.ATO12_21560"/>
<dbReference type="InterPro" id="IPR036890">
    <property type="entry name" value="HATPase_C_sf"/>
</dbReference>
<keyword evidence="3" id="KW-0472">Membrane</keyword>
<dbReference type="Gene3D" id="3.30.565.10">
    <property type="entry name" value="Histidine kinase-like ATPase, C-terminal domain"/>
    <property type="match status" value="1"/>
</dbReference>
<dbReference type="InterPro" id="IPR010559">
    <property type="entry name" value="Sig_transdc_His_kin_internal"/>
</dbReference>
<evidence type="ECO:0000259" key="4">
    <source>
        <dbReference type="Pfam" id="PF06580"/>
    </source>
</evidence>
<keyword evidence="2" id="KW-0175">Coiled coil</keyword>
<keyword evidence="6" id="KW-1185">Reference proteome</keyword>
<feature type="domain" description="Signal transduction histidine kinase internal region" evidence="4">
    <location>
        <begin position="407"/>
        <end position="486"/>
    </location>
</feature>
<accession>A0A023BRX1</accession>
<dbReference type="SMART" id="SM00028">
    <property type="entry name" value="TPR"/>
    <property type="match status" value="3"/>
</dbReference>
<reference evidence="5 6" key="1">
    <citation type="submission" date="2014-04" db="EMBL/GenBank/DDBJ databases">
        <title>Aquimarina sp. 22II-S11-z7 Genome Sequencing.</title>
        <authorList>
            <person name="Lai Q."/>
        </authorList>
    </citation>
    <scope>NUCLEOTIDE SEQUENCE [LARGE SCALE GENOMIC DNA]</scope>
    <source>
        <strain evidence="5 6">22II-S11-z7</strain>
    </source>
</reference>
<dbReference type="Proteomes" id="UP000023541">
    <property type="component" value="Unassembled WGS sequence"/>
</dbReference>
<keyword evidence="3" id="KW-1133">Transmembrane helix</keyword>
<dbReference type="Gene3D" id="1.25.40.10">
    <property type="entry name" value="Tetratricopeptide repeat domain"/>
    <property type="match status" value="2"/>
</dbReference>
<dbReference type="PROSITE" id="PS50005">
    <property type="entry name" value="TPR"/>
    <property type="match status" value="2"/>
</dbReference>
<dbReference type="PANTHER" id="PTHR34220:SF7">
    <property type="entry name" value="SENSOR HISTIDINE KINASE YPDA"/>
    <property type="match status" value="1"/>
</dbReference>
<organism evidence="5 6">
    <name type="scientific">Aquimarina atlantica</name>
    <dbReference type="NCBI Taxonomy" id="1317122"/>
    <lineage>
        <taxon>Bacteria</taxon>
        <taxon>Pseudomonadati</taxon>
        <taxon>Bacteroidota</taxon>
        <taxon>Flavobacteriia</taxon>
        <taxon>Flavobacteriales</taxon>
        <taxon>Flavobacteriaceae</taxon>
        <taxon>Aquimarina</taxon>
    </lineage>
</organism>
<evidence type="ECO:0000256" key="3">
    <source>
        <dbReference type="SAM" id="Phobius"/>
    </source>
</evidence>
<gene>
    <name evidence="5" type="ORF">ATO12_21560</name>
</gene>
<evidence type="ECO:0000313" key="6">
    <source>
        <dbReference type="Proteomes" id="UP000023541"/>
    </source>
</evidence>
<proteinExistence type="predicted"/>
<keyword evidence="1" id="KW-0802">TPR repeat</keyword>
<dbReference type="EMBL" id="AQRA01000007">
    <property type="protein sequence ID" value="EZH72724.1"/>
    <property type="molecule type" value="Genomic_DNA"/>
</dbReference>
<evidence type="ECO:0000313" key="5">
    <source>
        <dbReference type="EMBL" id="EZH72724.1"/>
    </source>
</evidence>
<dbReference type="PANTHER" id="PTHR34220">
    <property type="entry name" value="SENSOR HISTIDINE KINASE YPDA"/>
    <property type="match status" value="1"/>
</dbReference>
<dbReference type="InterPro" id="IPR011990">
    <property type="entry name" value="TPR-like_helical_dom_sf"/>
</dbReference>
<feature type="repeat" description="TPR" evidence="1">
    <location>
        <begin position="253"/>
        <end position="286"/>
    </location>
</feature>
<dbReference type="GO" id="GO:0000155">
    <property type="term" value="F:phosphorelay sensor kinase activity"/>
    <property type="evidence" value="ECO:0007669"/>
    <property type="project" value="InterPro"/>
</dbReference>
<dbReference type="Pfam" id="PF13181">
    <property type="entry name" value="TPR_8"/>
    <property type="match status" value="1"/>
</dbReference>